<keyword evidence="3" id="KW-1185">Reference proteome</keyword>
<dbReference type="Pfam" id="PF13302">
    <property type="entry name" value="Acetyltransf_3"/>
    <property type="match status" value="1"/>
</dbReference>
<reference evidence="2 3" key="1">
    <citation type="submission" date="2016-10" db="EMBL/GenBank/DDBJ databases">
        <authorList>
            <person name="de Groot N.N."/>
        </authorList>
    </citation>
    <scope>NUCLEOTIDE SEQUENCE [LARGE SCALE GENOMIC DNA]</scope>
    <source>
        <strain evidence="2 3">DSM 21001</strain>
    </source>
</reference>
<keyword evidence="2" id="KW-0808">Transferase</keyword>
<accession>A0A1I6MP17</accession>
<dbReference type="PROSITE" id="PS51186">
    <property type="entry name" value="GNAT"/>
    <property type="match status" value="1"/>
</dbReference>
<dbReference type="GO" id="GO:0016747">
    <property type="term" value="F:acyltransferase activity, transferring groups other than amino-acyl groups"/>
    <property type="evidence" value="ECO:0007669"/>
    <property type="project" value="InterPro"/>
</dbReference>
<evidence type="ECO:0000259" key="1">
    <source>
        <dbReference type="PROSITE" id="PS51186"/>
    </source>
</evidence>
<dbReference type="EMBL" id="FOZL01000001">
    <property type="protein sequence ID" value="SFS17453.1"/>
    <property type="molecule type" value="Genomic_DNA"/>
</dbReference>
<evidence type="ECO:0000313" key="2">
    <source>
        <dbReference type="EMBL" id="SFS17453.1"/>
    </source>
</evidence>
<name>A0A1I6MP17_9BACT</name>
<dbReference type="Proteomes" id="UP000199024">
    <property type="component" value="Unassembled WGS sequence"/>
</dbReference>
<dbReference type="Gene3D" id="3.40.630.30">
    <property type="match status" value="1"/>
</dbReference>
<protein>
    <submittedName>
        <fullName evidence="2">Protein N-acetyltransferase, RimJ/RimL family</fullName>
    </submittedName>
</protein>
<dbReference type="InterPro" id="IPR051531">
    <property type="entry name" value="N-acetyltransferase"/>
</dbReference>
<dbReference type="PANTHER" id="PTHR43792:SF1">
    <property type="entry name" value="N-ACETYLTRANSFERASE DOMAIN-CONTAINING PROTEIN"/>
    <property type="match status" value="1"/>
</dbReference>
<dbReference type="RefSeq" id="WP_175529053.1">
    <property type="nucleotide sequence ID" value="NZ_FOZL01000001.1"/>
</dbReference>
<evidence type="ECO:0000313" key="3">
    <source>
        <dbReference type="Proteomes" id="UP000199024"/>
    </source>
</evidence>
<dbReference type="STRING" id="474950.SAMN05421771_3160"/>
<dbReference type="AlphaFoldDB" id="A0A1I6MP17"/>
<organism evidence="2 3">
    <name type="scientific">Granulicella pectinivorans</name>
    <dbReference type="NCBI Taxonomy" id="474950"/>
    <lineage>
        <taxon>Bacteria</taxon>
        <taxon>Pseudomonadati</taxon>
        <taxon>Acidobacteriota</taxon>
        <taxon>Terriglobia</taxon>
        <taxon>Terriglobales</taxon>
        <taxon>Acidobacteriaceae</taxon>
        <taxon>Granulicella</taxon>
    </lineage>
</organism>
<feature type="domain" description="N-acetyltransferase" evidence="1">
    <location>
        <begin position="12"/>
        <end position="173"/>
    </location>
</feature>
<proteinExistence type="predicted"/>
<dbReference type="SUPFAM" id="SSF55729">
    <property type="entry name" value="Acyl-CoA N-acyltransferases (Nat)"/>
    <property type="match status" value="1"/>
</dbReference>
<sequence length="174" mass="19342">MSRTYFLTTSRLGFSTWSGADLSLAVALWTDPAATGLIGGPFSTAYCRDRLAREQATQASAGIQYWPVFRLEDGDFAGCAGLRPHPSHATELEMGIHLRPLYQSRGFGQEAAEAIHRYGFEVLHTPAILVRHHPQNAASARLVQSLGYRYTHDELYEPTGLQHPAYRLDNPLRS</sequence>
<gene>
    <name evidence="2" type="ORF">SAMN05421771_3160</name>
</gene>
<dbReference type="InterPro" id="IPR016181">
    <property type="entry name" value="Acyl_CoA_acyltransferase"/>
</dbReference>
<dbReference type="InterPro" id="IPR000182">
    <property type="entry name" value="GNAT_dom"/>
</dbReference>
<dbReference type="PANTHER" id="PTHR43792">
    <property type="entry name" value="GNAT FAMILY, PUTATIVE (AFU_ORTHOLOGUE AFUA_3G00765)-RELATED-RELATED"/>
    <property type="match status" value="1"/>
</dbReference>